<evidence type="ECO:0000313" key="1">
    <source>
        <dbReference type="EMBL" id="JAV78886.1"/>
    </source>
</evidence>
<reference evidence="1" key="1">
    <citation type="journal article" date="2016" name="Sci. Rep.">
        <title>Molecular characterization of firefly nuptial gifts: a multi-omics approach sheds light on postcopulatory sexual selection.</title>
        <authorList>
            <person name="Al-Wathiqui N."/>
            <person name="Fallon T.R."/>
            <person name="South A."/>
            <person name="Weng J.K."/>
            <person name="Lewis S.M."/>
        </authorList>
    </citation>
    <scope>NUCLEOTIDE SEQUENCE</scope>
</reference>
<evidence type="ECO:0008006" key="2">
    <source>
        <dbReference type="Google" id="ProtNLM"/>
    </source>
</evidence>
<proteinExistence type="predicted"/>
<dbReference type="AlphaFoldDB" id="A0A1Y1M4T0"/>
<organism evidence="1">
    <name type="scientific">Photinus pyralis</name>
    <name type="common">Common eastern firefly</name>
    <name type="synonym">Lampyris pyralis</name>
    <dbReference type="NCBI Taxonomy" id="7054"/>
    <lineage>
        <taxon>Eukaryota</taxon>
        <taxon>Metazoa</taxon>
        <taxon>Ecdysozoa</taxon>
        <taxon>Arthropoda</taxon>
        <taxon>Hexapoda</taxon>
        <taxon>Insecta</taxon>
        <taxon>Pterygota</taxon>
        <taxon>Neoptera</taxon>
        <taxon>Endopterygota</taxon>
        <taxon>Coleoptera</taxon>
        <taxon>Polyphaga</taxon>
        <taxon>Elateriformia</taxon>
        <taxon>Elateroidea</taxon>
        <taxon>Lampyridae</taxon>
        <taxon>Lampyrinae</taxon>
        <taxon>Photinus</taxon>
    </lineage>
</organism>
<protein>
    <recommendedName>
        <fullName evidence="2">Reverse transcriptase zinc-binding domain-containing protein</fullName>
    </recommendedName>
</protein>
<sequence length="308" mass="35521">MHFCRLRKPHYDPVLFLKDYITNVPNDIKFLGLTFDRELRWTKHLENLLTASRKSLNVLRVLPHLKWGAHPKSLLAIYKALILSRIDYGCYSYSTGSFTLLSKLDKIQNLAIRYSLGTFPTSPISALNVEANILPLALRRKQLIINYYRKVCLNDEHPNYNLLTGRTRPTRLYRSLGERARQCIEEMQLQDILDITKVAVKNCVFERWQEMWTETDTSLKRVKPNLGALFLPNLSRVDLTKLYRLRLGHTAITHGFLLAGGEQPSCDRCGVELTPEHILCVCVKYTNLRDALKYGKTILVAMITARVC</sequence>
<dbReference type="EMBL" id="GEZM01043720">
    <property type="protein sequence ID" value="JAV78886.1"/>
    <property type="molecule type" value="Transcribed_RNA"/>
</dbReference>
<name>A0A1Y1M4T0_PHOPY</name>
<accession>A0A1Y1M4T0</accession>